<keyword evidence="1" id="KW-0732">Signal</keyword>
<protein>
    <recommendedName>
        <fullName evidence="4">Glycoside hydrolase family 71 protein</fullName>
    </recommendedName>
</protein>
<dbReference type="Proteomes" id="UP000326757">
    <property type="component" value="Unassembled WGS sequence"/>
</dbReference>
<feature type="chain" id="PRO_5024971364" description="Glycoside hydrolase family 71 protein" evidence="1">
    <location>
        <begin position="18"/>
        <end position="615"/>
    </location>
</feature>
<dbReference type="AlphaFoldDB" id="A0A5N6KMN1"/>
<proteinExistence type="predicted"/>
<dbReference type="Pfam" id="PF03659">
    <property type="entry name" value="Glyco_hydro_71"/>
    <property type="match status" value="1"/>
</dbReference>
<feature type="signal peptide" evidence="1">
    <location>
        <begin position="1"/>
        <end position="17"/>
    </location>
</feature>
<keyword evidence="3" id="KW-1185">Reference proteome</keyword>
<sequence>MYLPLLSLLASSSFVLARNLPLLSSRNEETPGWSVQADTCPGGSISCGDTAVGACCPSNMFCVQPANSEVAACCATANACRGIIEASPKCADESWSLWAGLDGNDFCCEVGFVGAYDHISHRAGTCVKSVVAPTTSAVLKSTGTGEPGTSISITVSSAPIKSTTAPTTKSVVSSTSIAAANSKSTEKPVFFHYMIGGINDDHCEQDIIDAIALGVDAFALNIAVTLDSSHSWAVNTVASLFKHAKTHNFKLFFSFDMTGYTSPSQFIPILNTYITNSAYYTYSGQPFVSTFNGGASNYKFGQSTVNDGWKIAFQEKMAASGHPIYFIPSFQDINPTSSFFTGQFPTLNGTFNWNSWPTYTAGDVPVDTISDKLYQTAAKASKKTFMMGISPLQFKHISQTQNWYRRGEANLERRFAQVLDLQPDFIEFQTWNDAGESHYMGNSWVEPLVSNSTPEALSSLGYDHTGYWEILRSFIGVWKAGATSTQTMYPTNGKKAQGTFWHHTLLKDADCSGDKLGLGKPDGIGGVEDSVTAVVLVAKGVDGLKGSISVGGKVLGSKALSEGFNTLVVSNITTGTVSMSVVDGAGTVVVSGKGPLDVVGKADLCNYNFQVVGLS</sequence>
<evidence type="ECO:0008006" key="4">
    <source>
        <dbReference type="Google" id="ProtNLM"/>
    </source>
</evidence>
<accession>A0A5N6KMN1</accession>
<dbReference type="Gene3D" id="3.20.20.80">
    <property type="entry name" value="Glycosidases"/>
    <property type="match status" value="1"/>
</dbReference>
<dbReference type="CDD" id="cd11577">
    <property type="entry name" value="GH71"/>
    <property type="match status" value="1"/>
</dbReference>
<comment type="caution">
    <text evidence="2">The sequence shown here is derived from an EMBL/GenBank/DDBJ whole genome shotgun (WGS) entry which is preliminary data.</text>
</comment>
<dbReference type="InterPro" id="IPR005197">
    <property type="entry name" value="Glyco_hydro_71"/>
</dbReference>
<evidence type="ECO:0000313" key="2">
    <source>
        <dbReference type="EMBL" id="KAB8304887.1"/>
    </source>
</evidence>
<name>A0A5N6KMN1_MONLA</name>
<dbReference type="OrthoDB" id="3257981at2759"/>
<organism evidence="2 3">
    <name type="scientific">Monilinia laxa</name>
    <name type="common">Brown rot fungus</name>
    <name type="synonym">Sclerotinia laxa</name>
    <dbReference type="NCBI Taxonomy" id="61186"/>
    <lineage>
        <taxon>Eukaryota</taxon>
        <taxon>Fungi</taxon>
        <taxon>Dikarya</taxon>
        <taxon>Ascomycota</taxon>
        <taxon>Pezizomycotina</taxon>
        <taxon>Leotiomycetes</taxon>
        <taxon>Helotiales</taxon>
        <taxon>Sclerotiniaceae</taxon>
        <taxon>Monilinia</taxon>
    </lineage>
</organism>
<reference evidence="2 3" key="1">
    <citation type="submission" date="2019-06" db="EMBL/GenBank/DDBJ databases">
        <title>Genome Sequence of the Brown Rot Fungal Pathogen Monilinia laxa.</title>
        <authorList>
            <person name="De Miccolis Angelini R.M."/>
            <person name="Landi L."/>
            <person name="Abate D."/>
            <person name="Pollastro S."/>
            <person name="Romanazzi G."/>
            <person name="Faretra F."/>
        </authorList>
    </citation>
    <scope>NUCLEOTIDE SEQUENCE [LARGE SCALE GENOMIC DNA]</scope>
    <source>
        <strain evidence="2 3">Mlax316</strain>
    </source>
</reference>
<gene>
    <name evidence="2" type="ORF">EYC80_004215</name>
</gene>
<evidence type="ECO:0000256" key="1">
    <source>
        <dbReference type="SAM" id="SignalP"/>
    </source>
</evidence>
<evidence type="ECO:0000313" key="3">
    <source>
        <dbReference type="Proteomes" id="UP000326757"/>
    </source>
</evidence>
<dbReference type="GO" id="GO:0051118">
    <property type="term" value="F:glucan endo-1,3-alpha-glucosidase activity"/>
    <property type="evidence" value="ECO:0007669"/>
    <property type="project" value="InterPro"/>
</dbReference>
<dbReference type="EMBL" id="VIGI01000001">
    <property type="protein sequence ID" value="KAB8304887.1"/>
    <property type="molecule type" value="Genomic_DNA"/>
</dbReference>